<feature type="compositionally biased region" description="Low complexity" evidence="2">
    <location>
        <begin position="25"/>
        <end position="57"/>
    </location>
</feature>
<feature type="region of interest" description="Disordered" evidence="2">
    <location>
        <begin position="25"/>
        <end position="341"/>
    </location>
</feature>
<evidence type="ECO:0000256" key="1">
    <source>
        <dbReference type="SAM" id="Coils"/>
    </source>
</evidence>
<keyword evidence="1" id="KW-0175">Coiled coil</keyword>
<feature type="domain" description="PH" evidence="3">
    <location>
        <begin position="548"/>
        <end position="641"/>
    </location>
</feature>
<evidence type="ECO:0000313" key="5">
    <source>
        <dbReference type="Proteomes" id="UP000054408"/>
    </source>
</evidence>
<dbReference type="PROSITE" id="PS50003">
    <property type="entry name" value="PH_DOMAIN"/>
    <property type="match status" value="1"/>
</dbReference>
<feature type="compositionally biased region" description="Acidic residues" evidence="2">
    <location>
        <begin position="316"/>
        <end position="329"/>
    </location>
</feature>
<dbReference type="InterPro" id="IPR001849">
    <property type="entry name" value="PH_domain"/>
</dbReference>
<feature type="compositionally biased region" description="Low complexity" evidence="2">
    <location>
        <begin position="288"/>
        <end position="303"/>
    </location>
</feature>
<dbReference type="InterPro" id="IPR011993">
    <property type="entry name" value="PH-like_dom_sf"/>
</dbReference>
<dbReference type="CDD" id="cd00821">
    <property type="entry name" value="PH"/>
    <property type="match status" value="1"/>
</dbReference>
<dbReference type="Gene3D" id="2.30.29.30">
    <property type="entry name" value="Pleckstrin-homology domain (PH domain)/Phosphotyrosine-binding domain (PTB)"/>
    <property type="match status" value="1"/>
</dbReference>
<sequence length="751" mass="79446">MSAFNKNAFFEGDDDAALDMLDALLPPPAGAAAGENAEAEAGATAPPAAGDDVVAADSQTQPEPEPESEHAANGGQGTSELSMGPSVASTEDDLEAMMRGALAGLSDDDDDGGKAAGAARAGRKPAPAPLDIAAASPASPPAQTIGGHLVLEAKAPSGYVPSPVPQPSGLLEPSVKFAPPPPLDDDDDLMLSSPVTPASSATPVLGGNKTGSAMFAPPPPLDEDDDDASTLLTSALRKKVEQRPRALSMGPPQVSGSEHAYPVVQQARAPPTAGESGPVSSDEDLDAELAAMEAEAMRAAGLEPSDGSVADAARPDDDEDVDDDDELDVTDSAVEERSKDDRIRELEAQIRELSGASPVDTLQVGAPTAAASLEGELDMLRSAKVESEEALFDQISELQQRNSQLDADNISLRDEVHELKRALREVTEERNAIDEKLSVYKDIEESHKLELDKHRKRESGAAMALQRRLSETRASSQRYEQKLKKYKRIIVQIQQDYAALDAYTSFVADKARVFIRRLGVLYARSKDAVSLAKSVYFKLDYVSFSERLPNVLGVIEQRIKNKAWKERFLVIKDNFWLAYKAKSGNPTVCIRLDTASVEIVDEPGFRNCFTIRGSDKKETMWRAQSKQELDQWLHVLSNAAKFMAMNLEGKPPVSQAFAAAAAALGSELPAAAKSGTAASPADSMGLDGLGTAASVQPTVASKPGGGRVGAAETNVANLMTISGGQAIPVSNYPYLLALDRDDGASKIVAAL</sequence>
<name>A0A0L0DFJ4_THETB</name>
<dbReference type="Pfam" id="PF00169">
    <property type="entry name" value="PH"/>
    <property type="match status" value="1"/>
</dbReference>
<dbReference type="AlphaFoldDB" id="A0A0L0DFJ4"/>
<dbReference type="Proteomes" id="UP000054408">
    <property type="component" value="Unassembled WGS sequence"/>
</dbReference>
<dbReference type="GeneID" id="25566164"/>
<reference evidence="4 5" key="1">
    <citation type="submission" date="2010-05" db="EMBL/GenBank/DDBJ databases">
        <title>The Genome Sequence of Thecamonas trahens ATCC 50062.</title>
        <authorList>
            <consortium name="The Broad Institute Genome Sequencing Platform"/>
            <person name="Russ C."/>
            <person name="Cuomo C."/>
            <person name="Shea T."/>
            <person name="Young S.K."/>
            <person name="Zeng Q."/>
            <person name="Koehrsen M."/>
            <person name="Haas B."/>
            <person name="Borodovsky M."/>
            <person name="Guigo R."/>
            <person name="Alvarado L."/>
            <person name="Berlin A."/>
            <person name="Bochicchio J."/>
            <person name="Borenstein D."/>
            <person name="Chapman S."/>
            <person name="Chen Z."/>
            <person name="Freedman E."/>
            <person name="Gellesch M."/>
            <person name="Goldberg J."/>
            <person name="Griggs A."/>
            <person name="Gujja S."/>
            <person name="Heilman E."/>
            <person name="Heiman D."/>
            <person name="Hepburn T."/>
            <person name="Howarth C."/>
            <person name="Jen D."/>
            <person name="Larson L."/>
            <person name="Mehta T."/>
            <person name="Park D."/>
            <person name="Pearson M."/>
            <person name="Roberts A."/>
            <person name="Saif S."/>
            <person name="Shenoy N."/>
            <person name="Sisk P."/>
            <person name="Stolte C."/>
            <person name="Sykes S."/>
            <person name="Thomson T."/>
            <person name="Walk T."/>
            <person name="White J."/>
            <person name="Yandava C."/>
            <person name="Burger G."/>
            <person name="Gray M.W."/>
            <person name="Holland P.W.H."/>
            <person name="King N."/>
            <person name="Lang F.B.F."/>
            <person name="Roger A.J."/>
            <person name="Ruiz-Trillo I."/>
            <person name="Lander E."/>
            <person name="Nusbaum C."/>
        </authorList>
    </citation>
    <scope>NUCLEOTIDE SEQUENCE [LARGE SCALE GENOMIC DNA]</scope>
    <source>
        <strain evidence="4 5">ATCC 50062</strain>
    </source>
</reference>
<proteinExistence type="predicted"/>
<evidence type="ECO:0000313" key="4">
    <source>
        <dbReference type="EMBL" id="KNC50936.1"/>
    </source>
</evidence>
<protein>
    <recommendedName>
        <fullName evidence="3">PH domain-containing protein</fullName>
    </recommendedName>
</protein>
<accession>A0A0L0DFJ4</accession>
<feature type="compositionally biased region" description="Low complexity" evidence="2">
    <location>
        <begin position="190"/>
        <end position="204"/>
    </location>
</feature>
<keyword evidence="5" id="KW-1185">Reference proteome</keyword>
<dbReference type="SMART" id="SM00233">
    <property type="entry name" value="PH"/>
    <property type="match status" value="1"/>
</dbReference>
<evidence type="ECO:0000256" key="2">
    <source>
        <dbReference type="SAM" id="MobiDB-lite"/>
    </source>
</evidence>
<organism evidence="4 5">
    <name type="scientific">Thecamonas trahens ATCC 50062</name>
    <dbReference type="NCBI Taxonomy" id="461836"/>
    <lineage>
        <taxon>Eukaryota</taxon>
        <taxon>Apusozoa</taxon>
        <taxon>Apusomonadida</taxon>
        <taxon>Apusomonadidae</taxon>
        <taxon>Thecamonas</taxon>
    </lineage>
</organism>
<dbReference type="EMBL" id="GL349463">
    <property type="protein sequence ID" value="KNC50936.1"/>
    <property type="molecule type" value="Genomic_DNA"/>
</dbReference>
<dbReference type="SUPFAM" id="SSF50729">
    <property type="entry name" value="PH domain-like"/>
    <property type="match status" value="1"/>
</dbReference>
<gene>
    <name evidence="4" type="ORF">AMSG_07185</name>
</gene>
<feature type="coiled-coil region" evidence="1">
    <location>
        <begin position="462"/>
        <end position="496"/>
    </location>
</feature>
<dbReference type="RefSeq" id="XP_013756634.1">
    <property type="nucleotide sequence ID" value="XM_013901180.1"/>
</dbReference>
<evidence type="ECO:0000259" key="3">
    <source>
        <dbReference type="PROSITE" id="PS50003"/>
    </source>
</evidence>